<dbReference type="GO" id="GO:0003700">
    <property type="term" value="F:DNA-binding transcription factor activity"/>
    <property type="evidence" value="ECO:0007669"/>
    <property type="project" value="TreeGrafter"/>
</dbReference>
<dbReference type="InterPro" id="IPR029016">
    <property type="entry name" value="GAF-like_dom_sf"/>
</dbReference>
<keyword evidence="3" id="KW-0804">Transcription</keyword>
<organism evidence="6 7">
    <name type="scientific">Litoreibacter albidus</name>
    <dbReference type="NCBI Taxonomy" id="670155"/>
    <lineage>
        <taxon>Bacteria</taxon>
        <taxon>Pseudomonadati</taxon>
        <taxon>Pseudomonadota</taxon>
        <taxon>Alphaproteobacteria</taxon>
        <taxon>Rhodobacterales</taxon>
        <taxon>Roseobacteraceae</taxon>
        <taxon>Litoreibacter</taxon>
    </lineage>
</organism>
<dbReference type="SMART" id="SM00346">
    <property type="entry name" value="HTH_ICLR"/>
    <property type="match status" value="1"/>
</dbReference>
<dbReference type="SUPFAM" id="SSF55781">
    <property type="entry name" value="GAF domain-like"/>
    <property type="match status" value="1"/>
</dbReference>
<dbReference type="InterPro" id="IPR005471">
    <property type="entry name" value="Tscrpt_reg_IclR_N"/>
</dbReference>
<dbReference type="PROSITE" id="PS51078">
    <property type="entry name" value="ICLR_ED"/>
    <property type="match status" value="1"/>
</dbReference>
<dbReference type="GO" id="GO:0003677">
    <property type="term" value="F:DNA binding"/>
    <property type="evidence" value="ECO:0007669"/>
    <property type="project" value="UniProtKB-KW"/>
</dbReference>
<proteinExistence type="predicted"/>
<sequence>MSDTSSQTGADDARIPTNLRTLLLLEALGHSDKAMTPTELNASVGLPKQTVHRLCTTLEAEGFLMRDDDGKGFRAARRTRLLASGLLHAGWANIARHQVLSQVASAVEETVNYVVPEEAGMRYLDRVDTSWSFRIQLPIGTNVPFHCTASGKVFMASLAPKARRAFVSSIEMSRHTRATITTPDALMEELKTISKQGFAEDNEEFLDGMVAIAVPVCDLKGRYVSSLAVHGPAQRMSIAQAREMLPALQSAAVKLRDALFV</sequence>
<dbReference type="InterPro" id="IPR050707">
    <property type="entry name" value="HTH_MetabolicPath_Reg"/>
</dbReference>
<dbReference type="Pfam" id="PF09339">
    <property type="entry name" value="HTH_IclR"/>
    <property type="match status" value="1"/>
</dbReference>
<feature type="domain" description="HTH iclR-type" evidence="4">
    <location>
        <begin position="15"/>
        <end position="77"/>
    </location>
</feature>
<dbReference type="EMBL" id="FNOI01000001">
    <property type="protein sequence ID" value="SDW31335.1"/>
    <property type="molecule type" value="Genomic_DNA"/>
</dbReference>
<dbReference type="InterPro" id="IPR014757">
    <property type="entry name" value="Tscrpt_reg_IclR_C"/>
</dbReference>
<name>A0A1H2SIQ3_9RHOB</name>
<dbReference type="STRING" id="670155.SAMN04488001_0823"/>
<gene>
    <name evidence="6" type="ORF">SAMN04488001_0823</name>
</gene>
<evidence type="ECO:0000256" key="1">
    <source>
        <dbReference type="ARBA" id="ARBA00023015"/>
    </source>
</evidence>
<dbReference type="InterPro" id="IPR036390">
    <property type="entry name" value="WH_DNA-bd_sf"/>
</dbReference>
<feature type="domain" description="IclR-ED" evidence="5">
    <location>
        <begin position="78"/>
        <end position="261"/>
    </location>
</feature>
<evidence type="ECO:0000256" key="2">
    <source>
        <dbReference type="ARBA" id="ARBA00023125"/>
    </source>
</evidence>
<dbReference type="GO" id="GO:0045892">
    <property type="term" value="P:negative regulation of DNA-templated transcription"/>
    <property type="evidence" value="ECO:0007669"/>
    <property type="project" value="TreeGrafter"/>
</dbReference>
<dbReference type="SUPFAM" id="SSF46785">
    <property type="entry name" value="Winged helix' DNA-binding domain"/>
    <property type="match status" value="1"/>
</dbReference>
<dbReference type="RefSeq" id="WP_089944816.1">
    <property type="nucleotide sequence ID" value="NZ_FNOI01000001.1"/>
</dbReference>
<dbReference type="OrthoDB" id="8357778at2"/>
<dbReference type="Gene3D" id="1.10.10.10">
    <property type="entry name" value="Winged helix-like DNA-binding domain superfamily/Winged helix DNA-binding domain"/>
    <property type="match status" value="1"/>
</dbReference>
<keyword evidence="1" id="KW-0805">Transcription regulation</keyword>
<evidence type="ECO:0000313" key="7">
    <source>
        <dbReference type="Proteomes" id="UP000199441"/>
    </source>
</evidence>
<dbReference type="Gene3D" id="3.30.450.40">
    <property type="match status" value="1"/>
</dbReference>
<evidence type="ECO:0000313" key="6">
    <source>
        <dbReference type="EMBL" id="SDW31335.1"/>
    </source>
</evidence>
<evidence type="ECO:0000256" key="3">
    <source>
        <dbReference type="ARBA" id="ARBA00023163"/>
    </source>
</evidence>
<dbReference type="PANTHER" id="PTHR30136:SF24">
    <property type="entry name" value="HTH-TYPE TRANSCRIPTIONAL REPRESSOR ALLR"/>
    <property type="match status" value="1"/>
</dbReference>
<evidence type="ECO:0000259" key="4">
    <source>
        <dbReference type="PROSITE" id="PS51077"/>
    </source>
</evidence>
<dbReference type="Pfam" id="PF01614">
    <property type="entry name" value="IclR_C"/>
    <property type="match status" value="1"/>
</dbReference>
<reference evidence="7" key="1">
    <citation type="submission" date="2016-10" db="EMBL/GenBank/DDBJ databases">
        <authorList>
            <person name="Varghese N."/>
            <person name="Submissions S."/>
        </authorList>
    </citation>
    <scope>NUCLEOTIDE SEQUENCE [LARGE SCALE GENOMIC DNA]</scope>
    <source>
        <strain evidence="7">DSM 26922</strain>
    </source>
</reference>
<evidence type="ECO:0000259" key="5">
    <source>
        <dbReference type="PROSITE" id="PS51078"/>
    </source>
</evidence>
<dbReference type="AlphaFoldDB" id="A0A1H2SIQ3"/>
<dbReference type="PANTHER" id="PTHR30136">
    <property type="entry name" value="HELIX-TURN-HELIX TRANSCRIPTIONAL REGULATOR, ICLR FAMILY"/>
    <property type="match status" value="1"/>
</dbReference>
<protein>
    <submittedName>
        <fullName evidence="6">Transcriptional regulator, IclR family</fullName>
    </submittedName>
</protein>
<dbReference type="InterPro" id="IPR036388">
    <property type="entry name" value="WH-like_DNA-bd_sf"/>
</dbReference>
<dbReference type="PROSITE" id="PS51077">
    <property type="entry name" value="HTH_ICLR"/>
    <property type="match status" value="1"/>
</dbReference>
<accession>A0A1H2SIQ3</accession>
<keyword evidence="2" id="KW-0238">DNA-binding</keyword>
<dbReference type="Proteomes" id="UP000199441">
    <property type="component" value="Unassembled WGS sequence"/>
</dbReference>
<keyword evidence="7" id="KW-1185">Reference proteome</keyword>